<feature type="region of interest" description="Disordered" evidence="1">
    <location>
        <begin position="147"/>
        <end position="183"/>
    </location>
</feature>
<sequence length="196" mass="21758">VNFTFPSPQANRRINERTHCCAYSFLAFRTSTITFSNSSAPNSSSATGTASFIIIAIMKPVGDCESAVRVGFWWYCVTLDSTTCDFIKLFLLLLPLVLLAGECSECWCDCCKPFNALYGTKLASTEAVLPLSNALRAKCHSRYGWSRKKKENNKTQTSHSSNQPNSIQKQFPTQTNTRKNSNVSSCHFSRAANVKV</sequence>
<dbReference type="EnsemblMetazoa" id="GPPI046128-RA">
    <property type="protein sequence ID" value="GPPI046128-PA"/>
    <property type="gene ID" value="GPPI046128"/>
</dbReference>
<reference evidence="2" key="2">
    <citation type="submission" date="2020-05" db="UniProtKB">
        <authorList>
            <consortium name="EnsemblMetazoa"/>
        </authorList>
    </citation>
    <scope>IDENTIFICATION</scope>
    <source>
        <strain evidence="2">IAEA</strain>
    </source>
</reference>
<protein>
    <submittedName>
        <fullName evidence="2">Uncharacterized protein</fullName>
    </submittedName>
</protein>
<dbReference type="AlphaFoldDB" id="A0A1B0C0S6"/>
<reference evidence="3" key="1">
    <citation type="submission" date="2015-01" db="EMBL/GenBank/DDBJ databases">
        <authorList>
            <person name="Aksoy S."/>
            <person name="Warren W."/>
            <person name="Wilson R.K."/>
        </authorList>
    </citation>
    <scope>NUCLEOTIDE SEQUENCE [LARGE SCALE GENOMIC DNA]</scope>
    <source>
        <strain evidence="3">IAEA</strain>
    </source>
</reference>
<dbReference type="VEuPathDB" id="VectorBase:GPPI046128"/>
<evidence type="ECO:0000313" key="2">
    <source>
        <dbReference type="EnsemblMetazoa" id="GPPI046128-PA"/>
    </source>
</evidence>
<dbReference type="EMBL" id="JXJN01023740">
    <property type="status" value="NOT_ANNOTATED_CDS"/>
    <property type="molecule type" value="Genomic_DNA"/>
</dbReference>
<name>A0A1B0C0S6_9MUSC</name>
<feature type="compositionally biased region" description="Polar residues" evidence="1">
    <location>
        <begin position="154"/>
        <end position="183"/>
    </location>
</feature>
<organism evidence="2 3">
    <name type="scientific">Glossina palpalis gambiensis</name>
    <dbReference type="NCBI Taxonomy" id="67801"/>
    <lineage>
        <taxon>Eukaryota</taxon>
        <taxon>Metazoa</taxon>
        <taxon>Ecdysozoa</taxon>
        <taxon>Arthropoda</taxon>
        <taxon>Hexapoda</taxon>
        <taxon>Insecta</taxon>
        <taxon>Pterygota</taxon>
        <taxon>Neoptera</taxon>
        <taxon>Endopterygota</taxon>
        <taxon>Diptera</taxon>
        <taxon>Brachycera</taxon>
        <taxon>Muscomorpha</taxon>
        <taxon>Hippoboscoidea</taxon>
        <taxon>Glossinidae</taxon>
        <taxon>Glossina</taxon>
    </lineage>
</organism>
<evidence type="ECO:0000256" key="1">
    <source>
        <dbReference type="SAM" id="MobiDB-lite"/>
    </source>
</evidence>
<keyword evidence="3" id="KW-1185">Reference proteome</keyword>
<dbReference type="Proteomes" id="UP000092460">
    <property type="component" value="Unassembled WGS sequence"/>
</dbReference>
<dbReference type="EMBL" id="JXJN01023739">
    <property type="status" value="NOT_ANNOTATED_CDS"/>
    <property type="molecule type" value="Genomic_DNA"/>
</dbReference>
<evidence type="ECO:0000313" key="3">
    <source>
        <dbReference type="Proteomes" id="UP000092460"/>
    </source>
</evidence>
<proteinExistence type="predicted"/>
<dbReference type="EMBL" id="JXJN01023741">
    <property type="status" value="NOT_ANNOTATED_CDS"/>
    <property type="molecule type" value="Genomic_DNA"/>
</dbReference>
<accession>A0A1B0C0S6</accession>